<dbReference type="EMBL" id="CAMXCT010003469">
    <property type="protein sequence ID" value="CAI4004663.1"/>
    <property type="molecule type" value="Genomic_DNA"/>
</dbReference>
<organism evidence="1">
    <name type="scientific">Cladocopium goreaui</name>
    <dbReference type="NCBI Taxonomy" id="2562237"/>
    <lineage>
        <taxon>Eukaryota</taxon>
        <taxon>Sar</taxon>
        <taxon>Alveolata</taxon>
        <taxon>Dinophyceae</taxon>
        <taxon>Suessiales</taxon>
        <taxon>Symbiodiniaceae</taxon>
        <taxon>Cladocopium</taxon>
    </lineage>
</organism>
<sequence length="93" mass="10385">MFFLRKHLPGHSASAAHGGLSEVSLPPLPSQLPRLPSAPSLQRQLRKVLEHHEVIEARQALLRRDLQELMQMLPPEAAEDTIVDGKKQLSHSD</sequence>
<evidence type="ECO:0000313" key="1">
    <source>
        <dbReference type="EMBL" id="CAI4004663.1"/>
    </source>
</evidence>
<dbReference type="Proteomes" id="UP001152797">
    <property type="component" value="Unassembled WGS sequence"/>
</dbReference>
<proteinExistence type="predicted"/>
<reference evidence="2" key="2">
    <citation type="submission" date="2024-04" db="EMBL/GenBank/DDBJ databases">
        <authorList>
            <person name="Chen Y."/>
            <person name="Shah S."/>
            <person name="Dougan E. K."/>
            <person name="Thang M."/>
            <person name="Chan C."/>
        </authorList>
    </citation>
    <scope>NUCLEOTIDE SEQUENCE [LARGE SCALE GENOMIC DNA]</scope>
</reference>
<dbReference type="EMBL" id="CAMXCT030003469">
    <property type="protein sequence ID" value="CAL4791975.1"/>
    <property type="molecule type" value="Genomic_DNA"/>
</dbReference>
<name>A0A9P1D8P4_9DINO</name>
<gene>
    <name evidence="1" type="ORF">C1SCF055_LOCUS30437</name>
</gene>
<protein>
    <submittedName>
        <fullName evidence="1">Uncharacterized protein</fullName>
    </submittedName>
</protein>
<accession>A0A9P1D8P4</accession>
<evidence type="ECO:0000313" key="3">
    <source>
        <dbReference type="Proteomes" id="UP001152797"/>
    </source>
</evidence>
<keyword evidence="3" id="KW-1185">Reference proteome</keyword>
<dbReference type="EMBL" id="CAMXCT020003469">
    <property type="protein sequence ID" value="CAL1158038.1"/>
    <property type="molecule type" value="Genomic_DNA"/>
</dbReference>
<evidence type="ECO:0000313" key="2">
    <source>
        <dbReference type="EMBL" id="CAL1158038.1"/>
    </source>
</evidence>
<dbReference type="AlphaFoldDB" id="A0A9P1D8P4"/>
<comment type="caution">
    <text evidence="1">The sequence shown here is derived from an EMBL/GenBank/DDBJ whole genome shotgun (WGS) entry which is preliminary data.</text>
</comment>
<reference evidence="1" key="1">
    <citation type="submission" date="2022-10" db="EMBL/GenBank/DDBJ databases">
        <authorList>
            <person name="Chen Y."/>
            <person name="Dougan E. K."/>
            <person name="Chan C."/>
            <person name="Rhodes N."/>
            <person name="Thang M."/>
        </authorList>
    </citation>
    <scope>NUCLEOTIDE SEQUENCE</scope>
</reference>